<accession>A0A7W9DQ62</accession>
<keyword evidence="2" id="KW-1185">Reference proteome</keyword>
<gene>
    <name evidence="1" type="ORF">BJ981_002393</name>
</gene>
<dbReference type="EMBL" id="JACHBR010000001">
    <property type="protein sequence ID" value="MBB5626694.1"/>
    <property type="molecule type" value="Genomic_DNA"/>
</dbReference>
<sequence length="99" mass="10916">MEQQADIVRLLLHYFQAPLVAAEHVRGVLPVAFPAEAVRVVIGAPGGHRADRLTAYEIPLREDDGLRGGYEIISLLRAVLSAPHDDDPHCARIVDLTDW</sequence>
<protein>
    <submittedName>
        <fullName evidence="1">Uncharacterized protein</fullName>
    </submittedName>
</protein>
<dbReference type="RefSeq" id="WP_184610809.1">
    <property type="nucleotide sequence ID" value="NZ_BOOS01000030.1"/>
</dbReference>
<reference evidence="1 2" key="1">
    <citation type="submission" date="2020-08" db="EMBL/GenBank/DDBJ databases">
        <title>Sequencing the genomes of 1000 actinobacteria strains.</title>
        <authorList>
            <person name="Klenk H.-P."/>
        </authorList>
    </citation>
    <scope>NUCLEOTIDE SEQUENCE [LARGE SCALE GENOMIC DNA]</scope>
    <source>
        <strain evidence="1 2">DSM 45790</strain>
    </source>
</reference>
<evidence type="ECO:0000313" key="2">
    <source>
        <dbReference type="Proteomes" id="UP000588112"/>
    </source>
</evidence>
<proteinExistence type="predicted"/>
<evidence type="ECO:0000313" key="1">
    <source>
        <dbReference type="EMBL" id="MBB5626694.1"/>
    </source>
</evidence>
<organism evidence="1 2">
    <name type="scientific">Sphaerisporangium krabiense</name>
    <dbReference type="NCBI Taxonomy" id="763782"/>
    <lineage>
        <taxon>Bacteria</taxon>
        <taxon>Bacillati</taxon>
        <taxon>Actinomycetota</taxon>
        <taxon>Actinomycetes</taxon>
        <taxon>Streptosporangiales</taxon>
        <taxon>Streptosporangiaceae</taxon>
        <taxon>Sphaerisporangium</taxon>
    </lineage>
</organism>
<name>A0A7W9DQ62_9ACTN</name>
<dbReference type="AlphaFoldDB" id="A0A7W9DQ62"/>
<comment type="caution">
    <text evidence="1">The sequence shown here is derived from an EMBL/GenBank/DDBJ whole genome shotgun (WGS) entry which is preliminary data.</text>
</comment>
<dbReference type="Proteomes" id="UP000588112">
    <property type="component" value="Unassembled WGS sequence"/>
</dbReference>